<keyword evidence="1" id="KW-1133">Transmembrane helix</keyword>
<proteinExistence type="predicted"/>
<sequence>MDTTFLLLLILTAITFVHIPLATLPAIEAIIPSLFPTCKNKYSNYHPGNNILRSIGSLAFLILPIFIFSLFKSLIVENELAHTAIICLFICITLYLIYFNRTSFWSKNFKTVENPEIKKLRQSKENDDKINGMKFQIEELSKKIIVKPRKSELRNEKVKVAKQQFELFKSDLKKLPEFNSRDKKFDSFKDENLTELQTYQTALWFFKENYNLMKGTLTSKAIH</sequence>
<comment type="caution">
    <text evidence="2">The sequence shown here is derived from an EMBL/GenBank/DDBJ whole genome shotgun (WGS) entry which is preliminary data.</text>
</comment>
<name>A0A9X1ZR93_9FLAO</name>
<protein>
    <submittedName>
        <fullName evidence="2">Uncharacterized protein</fullName>
    </submittedName>
</protein>
<feature type="transmembrane region" description="Helical" evidence="1">
    <location>
        <begin position="51"/>
        <end position="74"/>
    </location>
</feature>
<accession>A0A9X1ZR93</accession>
<evidence type="ECO:0000313" key="2">
    <source>
        <dbReference type="EMBL" id="MCL6219567.1"/>
    </source>
</evidence>
<feature type="transmembrane region" description="Helical" evidence="1">
    <location>
        <begin position="80"/>
        <end position="99"/>
    </location>
</feature>
<dbReference type="RefSeq" id="WP_249602285.1">
    <property type="nucleotide sequence ID" value="NZ_JAKHSK010000023.1"/>
</dbReference>
<keyword evidence="3" id="KW-1185">Reference proteome</keyword>
<keyword evidence="1" id="KW-0812">Transmembrane</keyword>
<keyword evidence="1" id="KW-0472">Membrane</keyword>
<gene>
    <name evidence="2" type="ORF">L1967_14820</name>
</gene>
<feature type="transmembrane region" description="Helical" evidence="1">
    <location>
        <begin position="6"/>
        <end position="31"/>
    </location>
</feature>
<reference evidence="2" key="1">
    <citation type="submission" date="2022-01" db="EMBL/GenBank/DDBJ databases">
        <title>Genome sequencing of Zunongwangia sp. M21534 genome.</title>
        <authorList>
            <person name="Chen Y."/>
            <person name="Dong C."/>
            <person name="Shao Z."/>
        </authorList>
    </citation>
    <scope>NUCLEOTIDE SEQUENCE</scope>
    <source>
        <strain evidence="2">MCCC M21534</strain>
    </source>
</reference>
<dbReference type="EMBL" id="JAKHSK010000023">
    <property type="protein sequence ID" value="MCL6219567.1"/>
    <property type="molecule type" value="Genomic_DNA"/>
</dbReference>
<dbReference type="AlphaFoldDB" id="A0A9X1ZR93"/>
<evidence type="ECO:0000313" key="3">
    <source>
        <dbReference type="Proteomes" id="UP001139521"/>
    </source>
</evidence>
<dbReference type="Proteomes" id="UP001139521">
    <property type="component" value="Unassembled WGS sequence"/>
</dbReference>
<evidence type="ECO:0000256" key="1">
    <source>
        <dbReference type="SAM" id="Phobius"/>
    </source>
</evidence>
<organism evidence="2 3">
    <name type="scientific">Zunongwangia pacifica</name>
    <dbReference type="NCBI Taxonomy" id="2911062"/>
    <lineage>
        <taxon>Bacteria</taxon>
        <taxon>Pseudomonadati</taxon>
        <taxon>Bacteroidota</taxon>
        <taxon>Flavobacteriia</taxon>
        <taxon>Flavobacteriales</taxon>
        <taxon>Flavobacteriaceae</taxon>
        <taxon>Zunongwangia</taxon>
    </lineage>
</organism>